<keyword evidence="2" id="KW-1185">Reference proteome</keyword>
<organism evidence="1 2">
    <name type="scientific">Dissulfurirhabdus thermomarina</name>
    <dbReference type="NCBI Taxonomy" id="1765737"/>
    <lineage>
        <taxon>Bacteria</taxon>
        <taxon>Deltaproteobacteria</taxon>
        <taxon>Dissulfurirhabdaceae</taxon>
        <taxon>Dissulfurirhabdus</taxon>
    </lineage>
</organism>
<dbReference type="Gene3D" id="3.30.300.10">
    <property type="match status" value="1"/>
</dbReference>
<dbReference type="InterPro" id="IPR042544">
    <property type="entry name" value="AdoMet_synthase_3"/>
</dbReference>
<dbReference type="Pfam" id="PF01941">
    <property type="entry name" value="AdoMet_Synthase"/>
    <property type="match status" value="1"/>
</dbReference>
<comment type="caution">
    <text evidence="1">The sequence shown here is derived from an EMBL/GenBank/DDBJ whole genome shotgun (WGS) entry which is preliminary data.</text>
</comment>
<accession>A0A6N9TUS3</accession>
<keyword evidence="1" id="KW-0808">Transferase</keyword>
<sequence>MRNLQISLLPSPPVGTLPVEIVERKGLGHPDTICDALAERLSTALCRLYREEFGVVLHHNVDKGLLFAGRSRPAFGGGEVDEPMEITLAGRAVTEYKGKKLPVEELAVEEARAWFREHFHALDPDRHLRVQCRIRPGSRELVELFLREARTGVALANDTSCGVGYAPLDDLETVVLQVERYLNSPDFKAKHPAAGEDVKVMGVRRGDRISLTVACAFVDRFVENAGDYLQQKEELQALVQVYAESLTAHAVSVEVNTADHPGEGDLYLTVTGTSGEAGDDGQVGRGNRANGLITPNRPMVMEAAAGKNPLTHVGKIYNVAAGRVARRLVKEIPEVREAYCFMVSRIGRPVDEPQVMEVKLRLPEIGLLAEVMPRAREVVEGELAGAWSLWEAQAAGRIAVY</sequence>
<reference evidence="1 2" key="1">
    <citation type="submission" date="2020-02" db="EMBL/GenBank/DDBJ databases">
        <title>Comparative genomics of sulfur disproportionating microorganisms.</title>
        <authorList>
            <person name="Ward L.M."/>
            <person name="Bertran E."/>
            <person name="Johnston D.T."/>
        </authorList>
    </citation>
    <scope>NUCLEOTIDE SEQUENCE [LARGE SCALE GENOMIC DNA]</scope>
    <source>
        <strain evidence="1 2">DSM 100025</strain>
    </source>
</reference>
<gene>
    <name evidence="1" type="ORF">G3N55_05285</name>
</gene>
<dbReference type="EMBL" id="JAAGRR010000043">
    <property type="protein sequence ID" value="NDY42256.1"/>
    <property type="molecule type" value="Genomic_DNA"/>
</dbReference>
<name>A0A6N9TUS3_DISTH</name>
<dbReference type="NCBIfam" id="NF003366">
    <property type="entry name" value="PRK04439.1-5"/>
    <property type="match status" value="1"/>
</dbReference>
<dbReference type="Gene3D" id="3.30.300.280">
    <property type="entry name" value="S-adenosylmethionine synthetase, C-terminal domain"/>
    <property type="match status" value="1"/>
</dbReference>
<protein>
    <submittedName>
        <fullName evidence="1">Methionine adenosyltransferase</fullName>
        <ecNumber evidence="1">2.5.1.6</ecNumber>
    </submittedName>
</protein>
<dbReference type="PANTHER" id="PTHR36697:SF1">
    <property type="entry name" value="S-ADENOSYLMETHIONINE SYNTHASE"/>
    <property type="match status" value="1"/>
</dbReference>
<dbReference type="PANTHER" id="PTHR36697">
    <property type="entry name" value="S-ADENOSYLMETHIONINE SYNTHASE"/>
    <property type="match status" value="1"/>
</dbReference>
<dbReference type="RefSeq" id="WP_163298402.1">
    <property type="nucleotide sequence ID" value="NZ_JAAGRR010000043.1"/>
</dbReference>
<dbReference type="EC" id="2.5.1.6" evidence="1"/>
<proteinExistence type="predicted"/>
<dbReference type="AlphaFoldDB" id="A0A6N9TUS3"/>
<evidence type="ECO:0000313" key="1">
    <source>
        <dbReference type="EMBL" id="NDY42256.1"/>
    </source>
</evidence>
<evidence type="ECO:0000313" key="2">
    <source>
        <dbReference type="Proteomes" id="UP000469346"/>
    </source>
</evidence>
<dbReference type="GO" id="GO:0004478">
    <property type="term" value="F:methionine adenosyltransferase activity"/>
    <property type="evidence" value="ECO:0007669"/>
    <property type="project" value="UniProtKB-EC"/>
</dbReference>
<dbReference type="Proteomes" id="UP000469346">
    <property type="component" value="Unassembled WGS sequence"/>
</dbReference>
<dbReference type="InterPro" id="IPR027790">
    <property type="entry name" value="AdoMet_synthase_2_family"/>
</dbReference>